<dbReference type="Proteomes" id="UP000479710">
    <property type="component" value="Unassembled WGS sequence"/>
</dbReference>
<dbReference type="AlphaFoldDB" id="A0A6G1FGQ7"/>
<evidence type="ECO:0000313" key="2">
    <source>
        <dbReference type="Proteomes" id="UP000479710"/>
    </source>
</evidence>
<keyword evidence="2" id="KW-1185">Reference proteome</keyword>
<protein>
    <submittedName>
        <fullName evidence="1">Uncharacterized protein</fullName>
    </submittedName>
</protein>
<reference evidence="1 2" key="1">
    <citation type="submission" date="2019-11" db="EMBL/GenBank/DDBJ databases">
        <title>Whole genome sequence of Oryza granulata.</title>
        <authorList>
            <person name="Li W."/>
        </authorList>
    </citation>
    <scope>NUCLEOTIDE SEQUENCE [LARGE SCALE GENOMIC DNA]</scope>
    <source>
        <strain evidence="2">cv. Menghai</strain>
        <tissue evidence="1">Leaf</tissue>
    </source>
</reference>
<sequence>MSPVNHVDMRIASQREKKAKKTALVSLRSRRLSAIGHGNWCAEMSKVRAREIGVDIGDLAQCTKVGLTQRTKAWNLVH</sequence>
<evidence type="ECO:0000313" key="1">
    <source>
        <dbReference type="EMBL" id="KAF0936051.1"/>
    </source>
</evidence>
<comment type="caution">
    <text evidence="1">The sequence shown here is derived from an EMBL/GenBank/DDBJ whole genome shotgun (WGS) entry which is preliminary data.</text>
</comment>
<organism evidence="1 2">
    <name type="scientific">Oryza meyeriana var. granulata</name>
    <dbReference type="NCBI Taxonomy" id="110450"/>
    <lineage>
        <taxon>Eukaryota</taxon>
        <taxon>Viridiplantae</taxon>
        <taxon>Streptophyta</taxon>
        <taxon>Embryophyta</taxon>
        <taxon>Tracheophyta</taxon>
        <taxon>Spermatophyta</taxon>
        <taxon>Magnoliopsida</taxon>
        <taxon>Liliopsida</taxon>
        <taxon>Poales</taxon>
        <taxon>Poaceae</taxon>
        <taxon>BOP clade</taxon>
        <taxon>Oryzoideae</taxon>
        <taxon>Oryzeae</taxon>
        <taxon>Oryzinae</taxon>
        <taxon>Oryza</taxon>
        <taxon>Oryza meyeriana</taxon>
    </lineage>
</organism>
<gene>
    <name evidence="1" type="ORF">E2562_038358</name>
</gene>
<accession>A0A6G1FGQ7</accession>
<name>A0A6G1FGQ7_9ORYZ</name>
<dbReference type="EMBL" id="SPHZ02000001">
    <property type="protein sequence ID" value="KAF0936051.1"/>
    <property type="molecule type" value="Genomic_DNA"/>
</dbReference>
<proteinExistence type="predicted"/>